<keyword evidence="3" id="KW-0804">Transcription</keyword>
<evidence type="ECO:0000256" key="3">
    <source>
        <dbReference type="ARBA" id="ARBA00023163"/>
    </source>
</evidence>
<sequence>MNQNDPTQELSDVGGGVTLQEVAQLAGVSSMTVSRVLHAHANVSEQTRSKVQAAIAQLGYVPNRLAGALATAKTRLMVVIVPSLSNIVFPEVLRGANQRFEAAGYQAVIGVSDYDQQKEEQLIEAMQSWRPSGWIVAGLEHTPRARQMLREARSPVVEVMDMDGDPIDMAVGFSNLQAGRDMGRFLARGGRRRIGYVGGHLDRDLRAAKRLQGFNEALAEHGLALHGQHSADEPSSLLLGRTGLAALLEQHPDLDAVYFSNDDMAVGGLMHCIAAGIDVPGKLALAGFNGLQIGEAVPKRLTTIRSPRFEIGERAADHILARLQGKQPQSRDDMGYEFVTGQTA</sequence>
<dbReference type="PANTHER" id="PTHR30146">
    <property type="entry name" value="LACI-RELATED TRANSCRIPTIONAL REPRESSOR"/>
    <property type="match status" value="1"/>
</dbReference>
<evidence type="ECO:0000259" key="4">
    <source>
        <dbReference type="PROSITE" id="PS50932"/>
    </source>
</evidence>
<dbReference type="InterPro" id="IPR028082">
    <property type="entry name" value="Peripla_BP_I"/>
</dbReference>
<comment type="caution">
    <text evidence="5">The sequence shown here is derived from an EMBL/GenBank/DDBJ whole genome shotgun (WGS) entry which is preliminary data.</text>
</comment>
<evidence type="ECO:0000313" key="6">
    <source>
        <dbReference type="Proteomes" id="UP001379945"/>
    </source>
</evidence>
<proteinExistence type="predicted"/>
<gene>
    <name evidence="5" type="ORF">AACH00_16780</name>
</gene>
<evidence type="ECO:0000256" key="2">
    <source>
        <dbReference type="ARBA" id="ARBA00023125"/>
    </source>
</evidence>
<keyword evidence="1" id="KW-0805">Transcription regulation</keyword>
<organism evidence="5 6">
    <name type="scientific">Ideonella margarita</name>
    <dbReference type="NCBI Taxonomy" id="2984191"/>
    <lineage>
        <taxon>Bacteria</taxon>
        <taxon>Pseudomonadati</taxon>
        <taxon>Pseudomonadota</taxon>
        <taxon>Betaproteobacteria</taxon>
        <taxon>Burkholderiales</taxon>
        <taxon>Sphaerotilaceae</taxon>
        <taxon>Ideonella</taxon>
    </lineage>
</organism>
<dbReference type="CDD" id="cd01575">
    <property type="entry name" value="PBP1_GntR"/>
    <property type="match status" value="1"/>
</dbReference>
<dbReference type="Pfam" id="PF00532">
    <property type="entry name" value="Peripla_BP_1"/>
    <property type="match status" value="1"/>
</dbReference>
<dbReference type="Pfam" id="PF00356">
    <property type="entry name" value="LacI"/>
    <property type="match status" value="1"/>
</dbReference>
<dbReference type="GO" id="GO:0003677">
    <property type="term" value="F:DNA binding"/>
    <property type="evidence" value="ECO:0007669"/>
    <property type="project" value="UniProtKB-KW"/>
</dbReference>
<feature type="domain" description="HTH lacI-type" evidence="4">
    <location>
        <begin position="17"/>
        <end position="71"/>
    </location>
</feature>
<evidence type="ECO:0000313" key="5">
    <source>
        <dbReference type="EMBL" id="MEK8048017.1"/>
    </source>
</evidence>
<dbReference type="EMBL" id="JBBUTI010000012">
    <property type="protein sequence ID" value="MEK8048017.1"/>
    <property type="molecule type" value="Genomic_DNA"/>
</dbReference>
<dbReference type="PROSITE" id="PS00356">
    <property type="entry name" value="HTH_LACI_1"/>
    <property type="match status" value="1"/>
</dbReference>
<dbReference type="RefSeq" id="WP_341400330.1">
    <property type="nucleotide sequence ID" value="NZ_JBBUTI010000012.1"/>
</dbReference>
<reference evidence="5 6" key="1">
    <citation type="submission" date="2024-04" db="EMBL/GenBank/DDBJ databases">
        <title>Novel species of the genus Ideonella isolated from streams.</title>
        <authorList>
            <person name="Lu H."/>
        </authorList>
    </citation>
    <scope>NUCLEOTIDE SEQUENCE [LARGE SCALE GENOMIC DNA]</scope>
    <source>
        <strain evidence="5 6">LYT19W</strain>
    </source>
</reference>
<protein>
    <submittedName>
        <fullName evidence="5">LacI family DNA-binding transcriptional regulator</fullName>
    </submittedName>
</protein>
<dbReference type="Proteomes" id="UP001379945">
    <property type="component" value="Unassembled WGS sequence"/>
</dbReference>
<dbReference type="InterPro" id="IPR000843">
    <property type="entry name" value="HTH_LacI"/>
</dbReference>
<dbReference type="SUPFAM" id="SSF53822">
    <property type="entry name" value="Periplasmic binding protein-like I"/>
    <property type="match status" value="1"/>
</dbReference>
<dbReference type="Gene3D" id="1.10.260.40">
    <property type="entry name" value="lambda repressor-like DNA-binding domains"/>
    <property type="match status" value="1"/>
</dbReference>
<evidence type="ECO:0000256" key="1">
    <source>
        <dbReference type="ARBA" id="ARBA00023015"/>
    </source>
</evidence>
<dbReference type="PANTHER" id="PTHR30146:SF33">
    <property type="entry name" value="TRANSCRIPTIONAL REGULATOR"/>
    <property type="match status" value="1"/>
</dbReference>
<dbReference type="InterPro" id="IPR001761">
    <property type="entry name" value="Peripla_BP/Lac1_sug-bd_dom"/>
</dbReference>
<dbReference type="SUPFAM" id="SSF47413">
    <property type="entry name" value="lambda repressor-like DNA-binding domains"/>
    <property type="match status" value="1"/>
</dbReference>
<name>A0ABU9CBQ6_9BURK</name>
<keyword evidence="2 5" id="KW-0238">DNA-binding</keyword>
<dbReference type="Gene3D" id="3.40.50.2300">
    <property type="match status" value="2"/>
</dbReference>
<dbReference type="PROSITE" id="PS50932">
    <property type="entry name" value="HTH_LACI_2"/>
    <property type="match status" value="1"/>
</dbReference>
<dbReference type="CDD" id="cd01392">
    <property type="entry name" value="HTH_LacI"/>
    <property type="match status" value="1"/>
</dbReference>
<keyword evidence="6" id="KW-1185">Reference proteome</keyword>
<dbReference type="SMART" id="SM00354">
    <property type="entry name" value="HTH_LACI"/>
    <property type="match status" value="1"/>
</dbReference>
<accession>A0ABU9CBQ6</accession>
<dbReference type="InterPro" id="IPR010982">
    <property type="entry name" value="Lambda_DNA-bd_dom_sf"/>
</dbReference>